<reference evidence="2 3" key="1">
    <citation type="submission" date="2010-11" db="EMBL/GenBank/DDBJ databases">
        <title>The complete genome of Thermotoga thermarum DSM 5069.</title>
        <authorList>
            <consortium name="US DOE Joint Genome Institute (JGI-PGF)"/>
            <person name="Lucas S."/>
            <person name="Copeland A."/>
            <person name="Lapidus A."/>
            <person name="Bruce D."/>
            <person name="Goodwin L."/>
            <person name="Pitluck S."/>
            <person name="Kyrpides N."/>
            <person name="Mavromatis K."/>
            <person name="Ivanova N."/>
            <person name="Zeytun A."/>
            <person name="Brettin T."/>
            <person name="Detter J.C."/>
            <person name="Tapia R."/>
            <person name="Han C."/>
            <person name="Land M."/>
            <person name="Hauser L."/>
            <person name="Markowitz V."/>
            <person name="Cheng J.-F."/>
            <person name="Hugenholtz P."/>
            <person name="Woyke T."/>
            <person name="Wu D."/>
            <person name="Spring S."/>
            <person name="Schroeder M."/>
            <person name="Brambilla E."/>
            <person name="Klenk H.-P."/>
            <person name="Eisen J.A."/>
        </authorList>
    </citation>
    <scope>NUCLEOTIDE SEQUENCE [LARGE SCALE GENOMIC DNA]</scope>
    <source>
        <strain evidence="2 3">DSM 5069</strain>
    </source>
</reference>
<dbReference type="InterPro" id="IPR036059">
    <property type="entry name" value="TldD/PmbA_sf"/>
</dbReference>
<dbReference type="PANTHER" id="PTHR43666:SF1">
    <property type="entry name" value="CONSERVED PROTEIN"/>
    <property type="match status" value="1"/>
</dbReference>
<dbReference type="AlphaFoldDB" id="F7YWK6"/>
<gene>
    <name evidence="2" type="ORF">Theth_1947</name>
</gene>
<dbReference type="eggNOG" id="COG0312">
    <property type="taxonomic scope" value="Bacteria"/>
</dbReference>
<dbReference type="EMBL" id="CP002351">
    <property type="protein sequence ID" value="AEH51987.1"/>
    <property type="molecule type" value="Genomic_DNA"/>
</dbReference>
<accession>F7YWK6</accession>
<organism evidence="2 3">
    <name type="scientific">Pseudothermotoga thermarum DSM 5069</name>
    <dbReference type="NCBI Taxonomy" id="688269"/>
    <lineage>
        <taxon>Bacteria</taxon>
        <taxon>Thermotogati</taxon>
        <taxon>Thermotogota</taxon>
        <taxon>Thermotogae</taxon>
        <taxon>Thermotogales</taxon>
        <taxon>Thermotogaceae</taxon>
        <taxon>Pseudothermotoga</taxon>
    </lineage>
</organism>
<dbReference type="PANTHER" id="PTHR43666">
    <property type="entry name" value="TLDD PROTEIN"/>
    <property type="match status" value="1"/>
</dbReference>
<proteinExistence type="predicted"/>
<dbReference type="PATRIC" id="fig|688269.3.peg.2009"/>
<sequence length="443" mass="49311">MRGENYYRNIFRILYENFVGLNYLAVVSESESALTRFANSQIHQNVSEKKSTLTMLVTKDNKVVCSTTNDLTINGLKALKARLEAMLENATPLDYQFKLPDLTVAYPVENVDESVKNASAETRAGIFDKILSACGNDVQAFGYIEDEITEICVVSSNGMFLYQAGSKVSFNFVPLKDSASGYVSSCAKGYKDLNLEEKIKRAVEFARMSVNPVEIDPGTYTVILGPEAVADLFTYFVYACTNGYMHELGMSSSVKFLGQKIGPDELNVFDDPYHPDQIPLSFDMCGKKRERIPIIENGVFKNVLYPYGAALRFGKKPTGHTISLENMDYAMAPNLVVAAGSQPLEEMLASTESGIFVNTFHYMNVVDPHEAIFTGMTRHGTFLIEKGKLTKPIKNMRFNIKFFDFAKNLIAISKETETVAGSYFPIVAPYMKVANFNFTSKTA</sequence>
<name>F7YWK6_9THEM</name>
<feature type="domain" description="Metalloprotease TldD/E C-terminal" evidence="1">
    <location>
        <begin position="217"/>
        <end position="439"/>
    </location>
</feature>
<evidence type="ECO:0000313" key="3">
    <source>
        <dbReference type="Proteomes" id="UP000006804"/>
    </source>
</evidence>
<dbReference type="GO" id="GO:0008237">
    <property type="term" value="F:metallopeptidase activity"/>
    <property type="evidence" value="ECO:0007669"/>
    <property type="project" value="InterPro"/>
</dbReference>
<dbReference type="KEGG" id="tta:Theth_1947"/>
<evidence type="ECO:0000259" key="1">
    <source>
        <dbReference type="Pfam" id="PF19289"/>
    </source>
</evidence>
<dbReference type="GO" id="GO:0006508">
    <property type="term" value="P:proteolysis"/>
    <property type="evidence" value="ECO:0007669"/>
    <property type="project" value="InterPro"/>
</dbReference>
<dbReference type="InterPro" id="IPR045569">
    <property type="entry name" value="Metalloprtase-TldD/E_C"/>
</dbReference>
<protein>
    <submittedName>
        <fullName evidence="2">Peptidase U62 modulator of DNA gyrase</fullName>
    </submittedName>
</protein>
<dbReference type="SUPFAM" id="SSF111283">
    <property type="entry name" value="Putative modulator of DNA gyrase, PmbA/TldD"/>
    <property type="match status" value="1"/>
</dbReference>
<dbReference type="Proteomes" id="UP000006804">
    <property type="component" value="Chromosome"/>
</dbReference>
<dbReference type="RefSeq" id="WP_013933194.1">
    <property type="nucleotide sequence ID" value="NC_015707.1"/>
</dbReference>
<dbReference type="HOGENOM" id="CLU_046126_1_0_0"/>
<dbReference type="Gene3D" id="3.30.2290.10">
    <property type="entry name" value="PmbA/TldD superfamily"/>
    <property type="match status" value="1"/>
</dbReference>
<keyword evidence="3" id="KW-1185">Reference proteome</keyword>
<dbReference type="STRING" id="688269.Theth_1947"/>
<dbReference type="Pfam" id="PF19289">
    <property type="entry name" value="PmbA_TldD_3rd"/>
    <property type="match status" value="1"/>
</dbReference>
<dbReference type="OrthoDB" id="9803618at2"/>
<evidence type="ECO:0000313" key="2">
    <source>
        <dbReference type="EMBL" id="AEH51987.1"/>
    </source>
</evidence>
<dbReference type="InterPro" id="IPR035068">
    <property type="entry name" value="TldD/PmbA_N"/>
</dbReference>